<evidence type="ECO:0000313" key="3">
    <source>
        <dbReference type="EMBL" id="SFP76114.1"/>
    </source>
</evidence>
<evidence type="ECO:0000259" key="2">
    <source>
        <dbReference type="SMART" id="SM00644"/>
    </source>
</evidence>
<dbReference type="PANTHER" id="PTHR11022:SF41">
    <property type="entry name" value="PEPTIDOGLYCAN-RECOGNITION PROTEIN LC-RELATED"/>
    <property type="match status" value="1"/>
</dbReference>
<dbReference type="CDD" id="cd06583">
    <property type="entry name" value="PGRP"/>
    <property type="match status" value="1"/>
</dbReference>
<accession>A0A1I5SZ87</accession>
<name>A0A1I5SZ87_9FIRM</name>
<dbReference type="Pfam" id="PF01471">
    <property type="entry name" value="PG_binding_1"/>
    <property type="match status" value="1"/>
</dbReference>
<dbReference type="AlphaFoldDB" id="A0A1I5SZ87"/>
<dbReference type="InterPro" id="IPR002477">
    <property type="entry name" value="Peptidoglycan-bd-like"/>
</dbReference>
<organism evidence="3 4">
    <name type="scientific">Caldicoprobacter faecalis</name>
    <dbReference type="NCBI Taxonomy" id="937334"/>
    <lineage>
        <taxon>Bacteria</taxon>
        <taxon>Bacillati</taxon>
        <taxon>Bacillota</taxon>
        <taxon>Clostridia</taxon>
        <taxon>Caldicoprobacterales</taxon>
        <taxon>Caldicoprobacteraceae</taxon>
        <taxon>Caldicoprobacter</taxon>
    </lineage>
</organism>
<feature type="coiled-coil region" evidence="1">
    <location>
        <begin position="235"/>
        <end position="269"/>
    </location>
</feature>
<dbReference type="PANTHER" id="PTHR11022">
    <property type="entry name" value="PEPTIDOGLYCAN RECOGNITION PROTEIN"/>
    <property type="match status" value="1"/>
</dbReference>
<dbReference type="SUPFAM" id="SSF47090">
    <property type="entry name" value="PGBD-like"/>
    <property type="match status" value="1"/>
</dbReference>
<evidence type="ECO:0000256" key="1">
    <source>
        <dbReference type="SAM" id="Coils"/>
    </source>
</evidence>
<proteinExistence type="predicted"/>
<dbReference type="Pfam" id="PF01510">
    <property type="entry name" value="Amidase_2"/>
    <property type="match status" value="1"/>
</dbReference>
<dbReference type="InterPro" id="IPR002502">
    <property type="entry name" value="Amidase_domain"/>
</dbReference>
<dbReference type="Proteomes" id="UP000198577">
    <property type="component" value="Unassembled WGS sequence"/>
</dbReference>
<dbReference type="Gene3D" id="1.10.101.10">
    <property type="entry name" value="PGBD-like superfamily/PGBD"/>
    <property type="match status" value="1"/>
</dbReference>
<gene>
    <name evidence="3" type="ORF">SAMN05444406_103117</name>
</gene>
<dbReference type="OrthoDB" id="9811296at2"/>
<feature type="domain" description="N-acetylmuramoyl-L-alanine amidase" evidence="2">
    <location>
        <begin position="13"/>
        <end position="147"/>
    </location>
</feature>
<dbReference type="SMART" id="SM00644">
    <property type="entry name" value="Ami_2"/>
    <property type="match status" value="1"/>
</dbReference>
<dbReference type="InterPro" id="IPR036505">
    <property type="entry name" value="Amidase/PGRP_sf"/>
</dbReference>
<dbReference type="STRING" id="937334.SAMN05444406_103117"/>
<dbReference type="EMBL" id="FOXR01000003">
    <property type="protein sequence ID" value="SFP76114.1"/>
    <property type="molecule type" value="Genomic_DNA"/>
</dbReference>
<reference evidence="3 4" key="1">
    <citation type="submission" date="2016-10" db="EMBL/GenBank/DDBJ databases">
        <authorList>
            <person name="de Groot N.N."/>
        </authorList>
    </citation>
    <scope>NUCLEOTIDE SEQUENCE [LARGE SCALE GENOMIC DNA]</scope>
    <source>
        <strain evidence="3 4">DSM 20678</strain>
    </source>
</reference>
<dbReference type="RefSeq" id="WP_092281938.1">
    <property type="nucleotide sequence ID" value="NZ_FOXR01000003.1"/>
</dbReference>
<dbReference type="GO" id="GO:0008745">
    <property type="term" value="F:N-acetylmuramoyl-L-alanine amidase activity"/>
    <property type="evidence" value="ECO:0007669"/>
    <property type="project" value="InterPro"/>
</dbReference>
<dbReference type="Gene3D" id="3.40.80.10">
    <property type="entry name" value="Peptidoglycan recognition protein-like"/>
    <property type="match status" value="1"/>
</dbReference>
<dbReference type="SUPFAM" id="SSF55846">
    <property type="entry name" value="N-acetylmuramoyl-L-alanine amidase-like"/>
    <property type="match status" value="1"/>
</dbReference>
<sequence length="315" mass="35400">MPIRDYMKNANLKFNGKLRPRAATNGIVLHHAAAQRATPQQIHEWHLRRGWLGAGYNVYVRKDGSVWELRPLWAVGAHAEGVNSESIGVCAEGMYHPLSGQPYDREMPAEQFDALVKVVKDLMEEYPYIKWIKGHNEVPGSTTACPGSYFPLKKIVIAATNSPNIEEVDDMKKGDRGPAVERLQRLLMALGYQLPKYGIDGIFGAETEAAVNAFKKSAGLPQNGIVDVTIMIAMAERLLQSKVALEQENAALRSRIQFLEGELKKAFESTNEAVKKCMKEFEERNKRFIEFFRLLNQLIKEVGEYQGNALSYKSS</sequence>
<dbReference type="InterPro" id="IPR036366">
    <property type="entry name" value="PGBDSf"/>
</dbReference>
<keyword evidence="4" id="KW-1185">Reference proteome</keyword>
<dbReference type="GO" id="GO:0009253">
    <property type="term" value="P:peptidoglycan catabolic process"/>
    <property type="evidence" value="ECO:0007669"/>
    <property type="project" value="InterPro"/>
</dbReference>
<dbReference type="InterPro" id="IPR015510">
    <property type="entry name" value="PGRP"/>
</dbReference>
<evidence type="ECO:0000313" key="4">
    <source>
        <dbReference type="Proteomes" id="UP000198577"/>
    </source>
</evidence>
<dbReference type="InterPro" id="IPR036365">
    <property type="entry name" value="PGBD-like_sf"/>
</dbReference>
<protein>
    <submittedName>
        <fullName evidence="3">N-acetyl-anhydromuramyl-L-alanine amidase AmpD</fullName>
    </submittedName>
</protein>
<keyword evidence="1" id="KW-0175">Coiled coil</keyword>